<dbReference type="NCBIfam" id="TIGR01439">
    <property type="entry name" value="lp_hng_hel_AbrB"/>
    <property type="match status" value="1"/>
</dbReference>
<comment type="caution">
    <text evidence="4">The sequence shown here is derived from an EMBL/GenBank/DDBJ whole genome shotgun (WGS) entry which is preliminary data.</text>
</comment>
<accession>A0ABX0U7A0</accession>
<gene>
    <name evidence="4" type="ORF">FHT01_002649</name>
</gene>
<reference evidence="4 5" key="1">
    <citation type="submission" date="2020-03" db="EMBL/GenBank/DDBJ databases">
        <title>Genomic Encyclopedia of Type Strains, Phase IV (KMG-IV): sequencing the most valuable type-strain genomes for metagenomic binning, comparative biology and taxonomic classification.</title>
        <authorList>
            <person name="Goeker M."/>
        </authorList>
    </citation>
    <scope>NUCLEOTIDE SEQUENCE [LARGE SCALE GENOMIC DNA]</scope>
    <source>
        <strain evidence="4 5">DSM 22753</strain>
    </source>
</reference>
<dbReference type="PROSITE" id="PS51740">
    <property type="entry name" value="SPOVT_ABRB"/>
    <property type="match status" value="1"/>
</dbReference>
<name>A0ABX0U7A0_9SPHN</name>
<evidence type="ECO:0000256" key="1">
    <source>
        <dbReference type="PROSITE-ProRule" id="PRU01076"/>
    </source>
</evidence>
<sequence length="92" mass="10485">MSKMTNLTVKGQVTIPKDVRDALGLRAGEPVEIDWRGGEEAVIRKGSLGIEERKRRREAMRARIDSAAEKYRHLRTGQSTDDYMADFREPLP</sequence>
<dbReference type="Pfam" id="PF04014">
    <property type="entry name" value="MazE_antitoxin"/>
    <property type="match status" value="1"/>
</dbReference>
<evidence type="ECO:0000259" key="3">
    <source>
        <dbReference type="PROSITE" id="PS51740"/>
    </source>
</evidence>
<dbReference type="EMBL" id="JAASQP010000001">
    <property type="protein sequence ID" value="NIJ25107.1"/>
    <property type="molecule type" value="Genomic_DNA"/>
</dbReference>
<dbReference type="RefSeq" id="WP_140047569.1">
    <property type="nucleotide sequence ID" value="NZ_BAAAEV010000001.1"/>
</dbReference>
<feature type="domain" description="SpoVT-AbrB" evidence="3">
    <location>
        <begin position="2"/>
        <end position="48"/>
    </location>
</feature>
<dbReference type="Gene3D" id="2.10.260.10">
    <property type="match status" value="1"/>
</dbReference>
<feature type="region of interest" description="Disordered" evidence="2">
    <location>
        <begin position="71"/>
        <end position="92"/>
    </location>
</feature>
<dbReference type="Proteomes" id="UP000788153">
    <property type="component" value="Unassembled WGS sequence"/>
</dbReference>
<proteinExistence type="predicted"/>
<evidence type="ECO:0000256" key="2">
    <source>
        <dbReference type="SAM" id="MobiDB-lite"/>
    </source>
</evidence>
<dbReference type="SMART" id="SM00966">
    <property type="entry name" value="SpoVT_AbrB"/>
    <property type="match status" value="1"/>
</dbReference>
<dbReference type="InterPro" id="IPR037914">
    <property type="entry name" value="SpoVT-AbrB_sf"/>
</dbReference>
<dbReference type="InterPro" id="IPR007159">
    <property type="entry name" value="SpoVT-AbrB_dom"/>
</dbReference>
<protein>
    <submittedName>
        <fullName evidence="4">AbrB family looped-hinge helix DNA binding protein</fullName>
    </submittedName>
</protein>
<organism evidence="4 5">
    <name type="scientific">Sphingomonas japonica</name>
    <dbReference type="NCBI Taxonomy" id="511662"/>
    <lineage>
        <taxon>Bacteria</taxon>
        <taxon>Pseudomonadati</taxon>
        <taxon>Pseudomonadota</taxon>
        <taxon>Alphaproteobacteria</taxon>
        <taxon>Sphingomonadales</taxon>
        <taxon>Sphingomonadaceae</taxon>
        <taxon>Sphingomonas</taxon>
    </lineage>
</organism>
<evidence type="ECO:0000313" key="5">
    <source>
        <dbReference type="Proteomes" id="UP000788153"/>
    </source>
</evidence>
<dbReference type="SUPFAM" id="SSF89447">
    <property type="entry name" value="AbrB/MazE/MraZ-like"/>
    <property type="match status" value="1"/>
</dbReference>
<evidence type="ECO:0000313" key="4">
    <source>
        <dbReference type="EMBL" id="NIJ25107.1"/>
    </source>
</evidence>
<keyword evidence="1" id="KW-0238">DNA-binding</keyword>
<keyword evidence="5" id="KW-1185">Reference proteome</keyword>